<sequence>MSCLRAVNPLFWLTVASSARAARSAGRARPAGMPAAAAIVIGTGSVRNRNNENSFLPKSR</sequence>
<organism evidence="2 3">
    <name type="scientific">Burkholderia stabilis</name>
    <dbReference type="NCBI Taxonomy" id="95485"/>
    <lineage>
        <taxon>Bacteria</taxon>
        <taxon>Pseudomonadati</taxon>
        <taxon>Pseudomonadota</taxon>
        <taxon>Betaproteobacteria</taxon>
        <taxon>Burkholderiales</taxon>
        <taxon>Burkholderiaceae</taxon>
        <taxon>Burkholderia</taxon>
        <taxon>Burkholderia cepacia complex</taxon>
    </lineage>
</organism>
<keyword evidence="1" id="KW-0732">Signal</keyword>
<name>A0A4Q2AEG0_9BURK</name>
<accession>A0A4Q2AEG0</accession>
<dbReference type="EMBL" id="QWEX01000002">
    <property type="protein sequence ID" value="RXV68152.1"/>
    <property type="molecule type" value="Genomic_DNA"/>
</dbReference>
<feature type="signal peptide" evidence="1">
    <location>
        <begin position="1"/>
        <end position="21"/>
    </location>
</feature>
<dbReference type="Proteomes" id="UP000289650">
    <property type="component" value="Unassembled WGS sequence"/>
</dbReference>
<evidence type="ECO:0000313" key="3">
    <source>
        <dbReference type="Proteomes" id="UP000289650"/>
    </source>
</evidence>
<evidence type="ECO:0000313" key="2">
    <source>
        <dbReference type="EMBL" id="RXV68152.1"/>
    </source>
</evidence>
<evidence type="ECO:0000256" key="1">
    <source>
        <dbReference type="SAM" id="SignalP"/>
    </source>
</evidence>
<protein>
    <submittedName>
        <fullName evidence="2">Uncharacterized protein</fullName>
    </submittedName>
</protein>
<feature type="chain" id="PRO_5020232544" evidence="1">
    <location>
        <begin position="22"/>
        <end position="60"/>
    </location>
</feature>
<dbReference type="AlphaFoldDB" id="A0A4Q2AEG0"/>
<proteinExistence type="predicted"/>
<reference evidence="2 3" key="1">
    <citation type="submission" date="2018-08" db="EMBL/GenBank/DDBJ databases">
        <title>Mountain-cultivated ginseng endophyte, Burkholderia stabilis and its activity against ginseng root rot disease.</title>
        <authorList>
            <person name="Tapan Kumar M."/>
            <person name="Bae H."/>
            <person name="Shanmugam G."/>
            <person name="Jeon J."/>
        </authorList>
    </citation>
    <scope>NUCLEOTIDE SEQUENCE [LARGE SCALE GENOMIC DNA]</scope>
    <source>
        <strain evidence="2 3">EB159</strain>
    </source>
</reference>
<gene>
    <name evidence="2" type="ORF">D1006_23420</name>
</gene>
<comment type="caution">
    <text evidence="2">The sequence shown here is derived from an EMBL/GenBank/DDBJ whole genome shotgun (WGS) entry which is preliminary data.</text>
</comment>